<dbReference type="AlphaFoldDB" id="A0AAV7UEN6"/>
<organism evidence="1 2">
    <name type="scientific">Pleurodeles waltl</name>
    <name type="common">Iberian ribbed newt</name>
    <dbReference type="NCBI Taxonomy" id="8319"/>
    <lineage>
        <taxon>Eukaryota</taxon>
        <taxon>Metazoa</taxon>
        <taxon>Chordata</taxon>
        <taxon>Craniata</taxon>
        <taxon>Vertebrata</taxon>
        <taxon>Euteleostomi</taxon>
        <taxon>Amphibia</taxon>
        <taxon>Batrachia</taxon>
        <taxon>Caudata</taxon>
        <taxon>Salamandroidea</taxon>
        <taxon>Salamandridae</taxon>
        <taxon>Pleurodelinae</taxon>
        <taxon>Pleurodeles</taxon>
    </lineage>
</organism>
<sequence>MSLRGRGWLFRLSGPSGTVPSPVSSSTAVFHCFYCSVSRCPAPFRCCALLLLVPQQRAILLAFALLNPDVWVDVLRRHFWVCGGAPGALFYVSRGVLLEQGCADPVTLLEIMIKKRQAMIKCAMKQGLQALEGAL</sequence>
<evidence type="ECO:0000313" key="1">
    <source>
        <dbReference type="EMBL" id="KAJ1187011.1"/>
    </source>
</evidence>
<comment type="caution">
    <text evidence="1">The sequence shown here is derived from an EMBL/GenBank/DDBJ whole genome shotgun (WGS) entry which is preliminary data.</text>
</comment>
<keyword evidence="2" id="KW-1185">Reference proteome</keyword>
<evidence type="ECO:0000313" key="2">
    <source>
        <dbReference type="Proteomes" id="UP001066276"/>
    </source>
</evidence>
<reference evidence="1" key="1">
    <citation type="journal article" date="2022" name="bioRxiv">
        <title>Sequencing and chromosome-scale assembly of the giantPleurodeles waltlgenome.</title>
        <authorList>
            <person name="Brown T."/>
            <person name="Elewa A."/>
            <person name="Iarovenko S."/>
            <person name="Subramanian E."/>
            <person name="Araus A.J."/>
            <person name="Petzold A."/>
            <person name="Susuki M."/>
            <person name="Suzuki K.-i.T."/>
            <person name="Hayashi T."/>
            <person name="Toyoda A."/>
            <person name="Oliveira C."/>
            <person name="Osipova E."/>
            <person name="Leigh N.D."/>
            <person name="Simon A."/>
            <person name="Yun M.H."/>
        </authorList>
    </citation>
    <scope>NUCLEOTIDE SEQUENCE</scope>
    <source>
        <strain evidence="1">20211129_DDA</strain>
        <tissue evidence="1">Liver</tissue>
    </source>
</reference>
<gene>
    <name evidence="1" type="ORF">NDU88_003790</name>
</gene>
<dbReference type="EMBL" id="JANPWB010000005">
    <property type="protein sequence ID" value="KAJ1187011.1"/>
    <property type="molecule type" value="Genomic_DNA"/>
</dbReference>
<protein>
    <submittedName>
        <fullName evidence="1">Uncharacterized protein</fullName>
    </submittedName>
</protein>
<proteinExistence type="predicted"/>
<accession>A0AAV7UEN6</accession>
<name>A0AAV7UEN6_PLEWA</name>
<dbReference type="Proteomes" id="UP001066276">
    <property type="component" value="Chromosome 3_1"/>
</dbReference>